<dbReference type="Pfam" id="PF07859">
    <property type="entry name" value="Abhydrolase_3"/>
    <property type="match status" value="1"/>
</dbReference>
<evidence type="ECO:0000313" key="6">
    <source>
        <dbReference type="Proteomes" id="UP000223968"/>
    </source>
</evidence>
<organism evidence="5 6">
    <name type="scientific">Helicocarpus griseus UAMH5409</name>
    <dbReference type="NCBI Taxonomy" id="1447875"/>
    <lineage>
        <taxon>Eukaryota</taxon>
        <taxon>Fungi</taxon>
        <taxon>Dikarya</taxon>
        <taxon>Ascomycota</taxon>
        <taxon>Pezizomycotina</taxon>
        <taxon>Eurotiomycetes</taxon>
        <taxon>Eurotiomycetidae</taxon>
        <taxon>Onygenales</taxon>
        <taxon>Ajellomycetaceae</taxon>
        <taxon>Helicocarpus</taxon>
    </lineage>
</organism>
<dbReference type="InterPro" id="IPR013094">
    <property type="entry name" value="AB_hydrolase_3"/>
</dbReference>
<feature type="active site" evidence="3">
    <location>
        <position position="208"/>
    </location>
</feature>
<evidence type="ECO:0000256" key="2">
    <source>
        <dbReference type="ARBA" id="ARBA00022801"/>
    </source>
</evidence>
<evidence type="ECO:0000256" key="1">
    <source>
        <dbReference type="ARBA" id="ARBA00010515"/>
    </source>
</evidence>
<keyword evidence="6" id="KW-1185">Reference proteome</keyword>
<dbReference type="Proteomes" id="UP000223968">
    <property type="component" value="Unassembled WGS sequence"/>
</dbReference>
<evidence type="ECO:0000256" key="3">
    <source>
        <dbReference type="PROSITE-ProRule" id="PRU10038"/>
    </source>
</evidence>
<dbReference type="STRING" id="1447875.A0A2B7Y1X0"/>
<reference evidence="5 6" key="1">
    <citation type="submission" date="2017-10" db="EMBL/GenBank/DDBJ databases">
        <title>Comparative genomics in systemic dimorphic fungi from Ajellomycetaceae.</title>
        <authorList>
            <person name="Munoz J.F."/>
            <person name="Mcewen J.G."/>
            <person name="Clay O.K."/>
            <person name="Cuomo C.A."/>
        </authorList>
    </citation>
    <scope>NUCLEOTIDE SEQUENCE [LARGE SCALE GENOMIC DNA]</scope>
    <source>
        <strain evidence="5 6">UAMH5409</strain>
    </source>
</reference>
<dbReference type="PANTHER" id="PTHR48081:SF18">
    <property type="entry name" value="ALPHA_BETA HYDROLASE FOLD-3 DOMAIN-CONTAINING PROTEIN"/>
    <property type="match status" value="1"/>
</dbReference>
<dbReference type="GO" id="GO:0016787">
    <property type="term" value="F:hydrolase activity"/>
    <property type="evidence" value="ECO:0007669"/>
    <property type="project" value="UniProtKB-KW"/>
</dbReference>
<keyword evidence="2" id="KW-0378">Hydrolase</keyword>
<dbReference type="InterPro" id="IPR029058">
    <property type="entry name" value="AB_hydrolase_fold"/>
</dbReference>
<proteinExistence type="inferred from homology"/>
<dbReference type="PROSITE" id="PS01174">
    <property type="entry name" value="LIPASE_GDXG_SER"/>
    <property type="match status" value="1"/>
</dbReference>
<evidence type="ECO:0000259" key="4">
    <source>
        <dbReference type="Pfam" id="PF07859"/>
    </source>
</evidence>
<dbReference type="EMBL" id="PDNB01000029">
    <property type="protein sequence ID" value="PGH15041.1"/>
    <property type="molecule type" value="Genomic_DNA"/>
</dbReference>
<dbReference type="InterPro" id="IPR050300">
    <property type="entry name" value="GDXG_lipolytic_enzyme"/>
</dbReference>
<comment type="similarity">
    <text evidence="1">Belongs to the 'GDXG' lipolytic enzyme family.</text>
</comment>
<dbReference type="PANTHER" id="PTHR48081">
    <property type="entry name" value="AB HYDROLASE SUPERFAMILY PROTEIN C4A8.06C"/>
    <property type="match status" value="1"/>
</dbReference>
<feature type="domain" description="Alpha/beta hydrolase fold-3" evidence="4">
    <location>
        <begin position="131"/>
        <end position="341"/>
    </location>
</feature>
<comment type="caution">
    <text evidence="5">The sequence shown here is derived from an EMBL/GenBank/DDBJ whole genome shotgun (WGS) entry which is preliminary data.</text>
</comment>
<dbReference type="InterPro" id="IPR033140">
    <property type="entry name" value="Lipase_GDXG_put_SER_AS"/>
</dbReference>
<evidence type="ECO:0000313" key="5">
    <source>
        <dbReference type="EMBL" id="PGH15041.1"/>
    </source>
</evidence>
<gene>
    <name evidence="5" type="ORF">AJ79_02723</name>
</gene>
<accession>A0A2B7Y1X0</accession>
<protein>
    <recommendedName>
        <fullName evidence="4">Alpha/beta hydrolase fold-3 domain-containing protein</fullName>
    </recommendedName>
</protein>
<sequence length="396" mass="43259">MAIETAASRAYSPTVKEKVLFYILIPVFVIRLLAKLTFESNKALHWRQMLAANFLQAQRATFPATLITSNLRRTPSGKAIECYCAKHGIPYKAVTLEKTPDESKDASRLPVPPAALHFVTPPSATANGPTMLYFHGGGYVNPLRSAGHLPFVLRCAAACKAKEVVFLEYALAPEHQYPAQLVQAVATLRYFLHDLSMRAEDIVIAGDSAGGHLAGSLLAHIVKPSPYAPPLDLAGGQLRAVLFVSPFTMLGTNQGSYRTNDGRDYLNWIQVVRFRDDWNADEKDAWADICGGDGADIVWRKVFPASGQSAGLVKKAMVTAGSAEVLLDSCRVFATDCVKAEAVCVRRGADWSVFYGKDFVYAECEGEVHVQPALDSAMGYEHGAMMQAIMRWLESV</sequence>
<dbReference type="AlphaFoldDB" id="A0A2B7Y1X0"/>
<dbReference type="Gene3D" id="3.40.50.1820">
    <property type="entry name" value="alpha/beta hydrolase"/>
    <property type="match status" value="1"/>
</dbReference>
<name>A0A2B7Y1X0_9EURO</name>
<dbReference type="OrthoDB" id="2152029at2759"/>
<dbReference type="SUPFAM" id="SSF53474">
    <property type="entry name" value="alpha/beta-Hydrolases"/>
    <property type="match status" value="1"/>
</dbReference>